<comment type="caution">
    <text evidence="12">The sequence shown here is derived from an EMBL/GenBank/DDBJ whole genome shotgun (WGS) entry which is preliminary data.</text>
</comment>
<evidence type="ECO:0000256" key="5">
    <source>
        <dbReference type="ARBA" id="ARBA00022741"/>
    </source>
</evidence>
<comment type="catalytic activity">
    <reaction evidence="9">
        <text>L-seryl-[protein] + ATP = O-phospho-L-seryl-[protein] + ADP + H(+)</text>
        <dbReference type="Rhea" id="RHEA:17989"/>
        <dbReference type="Rhea" id="RHEA-COMP:9863"/>
        <dbReference type="Rhea" id="RHEA-COMP:11604"/>
        <dbReference type="ChEBI" id="CHEBI:15378"/>
        <dbReference type="ChEBI" id="CHEBI:29999"/>
        <dbReference type="ChEBI" id="CHEBI:30616"/>
        <dbReference type="ChEBI" id="CHEBI:83421"/>
        <dbReference type="ChEBI" id="CHEBI:456216"/>
        <dbReference type="EC" id="2.7.11.1"/>
    </reaction>
</comment>
<keyword evidence="7" id="KW-0067">ATP-binding</keyword>
<dbReference type="Proteomes" id="UP000317650">
    <property type="component" value="Chromosome 9"/>
</dbReference>
<evidence type="ECO:0000256" key="2">
    <source>
        <dbReference type="ARBA" id="ARBA00012513"/>
    </source>
</evidence>
<evidence type="ECO:0000256" key="1">
    <source>
        <dbReference type="ARBA" id="ARBA00009903"/>
    </source>
</evidence>
<keyword evidence="5" id="KW-0547">Nucleotide-binding</keyword>
<dbReference type="SMART" id="SM00220">
    <property type="entry name" value="S_TKc"/>
    <property type="match status" value="1"/>
</dbReference>
<dbReference type="FunFam" id="1.10.510.10:FF:000294">
    <property type="entry name" value="Serine/threonine-protein kinase OXI1"/>
    <property type="match status" value="1"/>
</dbReference>
<protein>
    <recommendedName>
        <fullName evidence="2">non-specific serine/threonine protein kinase</fullName>
        <ecNumber evidence="2">2.7.11.1</ecNumber>
    </recommendedName>
</protein>
<feature type="region of interest" description="Disordered" evidence="10">
    <location>
        <begin position="181"/>
        <end position="226"/>
    </location>
</feature>
<dbReference type="GO" id="GO:0005524">
    <property type="term" value="F:ATP binding"/>
    <property type="evidence" value="ECO:0007669"/>
    <property type="project" value="UniProtKB-KW"/>
</dbReference>
<sequence length="433" mass="47360">MAQPLFQPPPPQPVSLDLRDLKALSVLGRGAKGVVFLVRAAASSGEEALALKTVSRSSIERKASSGDAYRRVWLERDVLLALRHPLLPSLRGVVSTDRIVGFAIDSCSGGDLASLRRRQSEKMFSDDVIRFYAAELVLALEYLHGLGIVYRDLKPENVLIQDSGHLMLVDFDLSAKLSSKPLPEQPLKSSPPTAVRRVESLPPGTGMKKKKKKKSTKIKGKKSPRLTGCFSFNAGVSPETIEAPPAAKPPSSSTWSSSGKSNSFVGTEEYVAPEIIEGRGHDFAVDWWGLGVVLYEMLYGRTPFRGQNRKETFYRILTKEPELAGDPTPLRDLIRRLLEKDPERRITGEGIKAHEFFRGVVWDEVIQVSRPPFIPTPLPDHWESGDAGSEGLDVERTVDEVSAAKEAAESKTASGNGAEGVTDSPTAVDFSVF</sequence>
<dbReference type="PROSITE" id="PS00108">
    <property type="entry name" value="PROTEIN_KINASE_ST"/>
    <property type="match status" value="1"/>
</dbReference>
<evidence type="ECO:0000256" key="4">
    <source>
        <dbReference type="ARBA" id="ARBA00022679"/>
    </source>
</evidence>
<organism evidence="12 13">
    <name type="scientific">Musa balbisiana</name>
    <name type="common">Banana</name>
    <dbReference type="NCBI Taxonomy" id="52838"/>
    <lineage>
        <taxon>Eukaryota</taxon>
        <taxon>Viridiplantae</taxon>
        <taxon>Streptophyta</taxon>
        <taxon>Embryophyta</taxon>
        <taxon>Tracheophyta</taxon>
        <taxon>Spermatophyta</taxon>
        <taxon>Magnoliopsida</taxon>
        <taxon>Liliopsida</taxon>
        <taxon>Zingiberales</taxon>
        <taxon>Musaceae</taxon>
        <taxon>Musa</taxon>
    </lineage>
</organism>
<evidence type="ECO:0000256" key="10">
    <source>
        <dbReference type="SAM" id="MobiDB-lite"/>
    </source>
</evidence>
<evidence type="ECO:0000256" key="8">
    <source>
        <dbReference type="ARBA" id="ARBA00047899"/>
    </source>
</evidence>
<dbReference type="Pfam" id="PF00069">
    <property type="entry name" value="Pkinase"/>
    <property type="match status" value="2"/>
</dbReference>
<evidence type="ECO:0000313" key="12">
    <source>
        <dbReference type="EMBL" id="THU46636.1"/>
    </source>
</evidence>
<feature type="domain" description="Protein kinase" evidence="11">
    <location>
        <begin position="21"/>
        <end position="357"/>
    </location>
</feature>
<evidence type="ECO:0000256" key="3">
    <source>
        <dbReference type="ARBA" id="ARBA00022527"/>
    </source>
</evidence>
<dbReference type="FunFam" id="1.10.510.10:FF:000312">
    <property type="entry name" value="Serine/threonine-protein kinase OXI1"/>
    <property type="match status" value="1"/>
</dbReference>
<dbReference type="SUPFAM" id="SSF56112">
    <property type="entry name" value="Protein kinase-like (PK-like)"/>
    <property type="match status" value="1"/>
</dbReference>
<evidence type="ECO:0000256" key="7">
    <source>
        <dbReference type="ARBA" id="ARBA00022840"/>
    </source>
</evidence>
<reference evidence="12 13" key="1">
    <citation type="journal article" date="2019" name="Nat. Plants">
        <title>Genome sequencing of Musa balbisiana reveals subgenome evolution and function divergence in polyploid bananas.</title>
        <authorList>
            <person name="Yao X."/>
        </authorList>
    </citation>
    <scope>NUCLEOTIDE SEQUENCE [LARGE SCALE GENOMIC DNA]</scope>
    <source>
        <strain evidence="13">cv. DH-PKW</strain>
        <tissue evidence="12">Leaves</tissue>
    </source>
</reference>
<dbReference type="Gene3D" id="1.10.510.10">
    <property type="entry name" value="Transferase(Phosphotransferase) domain 1"/>
    <property type="match status" value="2"/>
</dbReference>
<dbReference type="EMBL" id="PYDT01000010">
    <property type="protein sequence ID" value="THU46636.1"/>
    <property type="molecule type" value="Genomic_DNA"/>
</dbReference>
<dbReference type="InterPro" id="IPR000719">
    <property type="entry name" value="Prot_kinase_dom"/>
</dbReference>
<feature type="compositionally biased region" description="Low complexity" evidence="10">
    <location>
        <begin position="251"/>
        <end position="261"/>
    </location>
</feature>
<evidence type="ECO:0000256" key="9">
    <source>
        <dbReference type="ARBA" id="ARBA00048679"/>
    </source>
</evidence>
<dbReference type="GO" id="GO:0004674">
    <property type="term" value="F:protein serine/threonine kinase activity"/>
    <property type="evidence" value="ECO:0007669"/>
    <property type="project" value="UniProtKB-KW"/>
</dbReference>
<name>A0A4V4H329_MUSBA</name>
<dbReference type="InterPro" id="IPR008271">
    <property type="entry name" value="Ser/Thr_kinase_AS"/>
</dbReference>
<dbReference type="Gene3D" id="3.30.200.20">
    <property type="entry name" value="Phosphorylase Kinase, domain 1"/>
    <property type="match status" value="1"/>
</dbReference>
<keyword evidence="4" id="KW-0808">Transferase</keyword>
<dbReference type="AlphaFoldDB" id="A0A4V4H329"/>
<dbReference type="STRING" id="52838.A0A4V4H329"/>
<gene>
    <name evidence="12" type="ORF">C4D60_Mb09t07010</name>
</gene>
<evidence type="ECO:0000313" key="13">
    <source>
        <dbReference type="Proteomes" id="UP000317650"/>
    </source>
</evidence>
<evidence type="ECO:0000259" key="11">
    <source>
        <dbReference type="PROSITE" id="PS50011"/>
    </source>
</evidence>
<feature type="region of interest" description="Disordered" evidence="10">
    <location>
        <begin position="401"/>
        <end position="433"/>
    </location>
</feature>
<comment type="catalytic activity">
    <reaction evidence="8">
        <text>L-threonyl-[protein] + ATP = O-phospho-L-threonyl-[protein] + ADP + H(+)</text>
        <dbReference type="Rhea" id="RHEA:46608"/>
        <dbReference type="Rhea" id="RHEA-COMP:11060"/>
        <dbReference type="Rhea" id="RHEA-COMP:11605"/>
        <dbReference type="ChEBI" id="CHEBI:15378"/>
        <dbReference type="ChEBI" id="CHEBI:30013"/>
        <dbReference type="ChEBI" id="CHEBI:30616"/>
        <dbReference type="ChEBI" id="CHEBI:61977"/>
        <dbReference type="ChEBI" id="CHEBI:456216"/>
        <dbReference type="EC" id="2.7.11.1"/>
    </reaction>
</comment>
<keyword evidence="13" id="KW-1185">Reference proteome</keyword>
<accession>A0A4V4H329</accession>
<dbReference type="EC" id="2.7.11.1" evidence="2"/>
<feature type="compositionally biased region" description="Basic residues" evidence="10">
    <location>
        <begin position="207"/>
        <end position="224"/>
    </location>
</feature>
<dbReference type="PROSITE" id="PS50011">
    <property type="entry name" value="PROTEIN_KINASE_DOM"/>
    <property type="match status" value="1"/>
</dbReference>
<dbReference type="PANTHER" id="PTHR45637">
    <property type="entry name" value="FLIPPASE KINASE 1-RELATED"/>
    <property type="match status" value="1"/>
</dbReference>
<feature type="region of interest" description="Disordered" evidence="10">
    <location>
        <begin position="240"/>
        <end position="261"/>
    </location>
</feature>
<evidence type="ECO:0000256" key="6">
    <source>
        <dbReference type="ARBA" id="ARBA00022777"/>
    </source>
</evidence>
<keyword evidence="6" id="KW-0418">Kinase</keyword>
<keyword evidence="3" id="KW-0723">Serine/threonine-protein kinase</keyword>
<proteinExistence type="inferred from homology"/>
<dbReference type="InterPro" id="IPR011009">
    <property type="entry name" value="Kinase-like_dom_sf"/>
</dbReference>
<comment type="similarity">
    <text evidence="1">Belongs to the protein kinase superfamily. AGC Ser/Thr protein kinase family.</text>
</comment>